<evidence type="ECO:0000313" key="3">
    <source>
        <dbReference type="EMBL" id="GEU52699.1"/>
    </source>
</evidence>
<reference evidence="3" key="1">
    <citation type="journal article" date="2019" name="Sci. Rep.">
        <title>Draft genome of Tanacetum cinerariifolium, the natural source of mosquito coil.</title>
        <authorList>
            <person name="Yamashiro T."/>
            <person name="Shiraishi A."/>
            <person name="Satake H."/>
            <person name="Nakayama K."/>
        </authorList>
    </citation>
    <scope>NUCLEOTIDE SEQUENCE</scope>
</reference>
<proteinExistence type="predicted"/>
<accession>A0A6L2KUQ5</accession>
<dbReference type="AlphaFoldDB" id="A0A6L2KUQ5"/>
<dbReference type="PANTHER" id="PTHR47266">
    <property type="entry name" value="ENDONUCLEASE-RELATED"/>
    <property type="match status" value="1"/>
</dbReference>
<dbReference type="EMBL" id="BKCJ010003055">
    <property type="protein sequence ID" value="GEU52699.1"/>
    <property type="molecule type" value="Genomic_DNA"/>
</dbReference>
<dbReference type="Gene3D" id="1.10.340.70">
    <property type="match status" value="1"/>
</dbReference>
<name>A0A6L2KUQ5_TANCI</name>
<feature type="region of interest" description="Disordered" evidence="1">
    <location>
        <begin position="344"/>
        <end position="366"/>
    </location>
</feature>
<dbReference type="Pfam" id="PF17921">
    <property type="entry name" value="Integrase_H2C2"/>
    <property type="match status" value="1"/>
</dbReference>
<comment type="caution">
    <text evidence="3">The sequence shown here is derived from an EMBL/GenBank/DDBJ whole genome shotgun (WGS) entry which is preliminary data.</text>
</comment>
<dbReference type="InterPro" id="IPR052160">
    <property type="entry name" value="Gypsy_RT_Integrase-like"/>
</dbReference>
<protein>
    <submittedName>
        <fullName evidence="3">Putative reverse transcriptase domain-containing protein</fullName>
    </submittedName>
</protein>
<evidence type="ECO:0000259" key="2">
    <source>
        <dbReference type="Pfam" id="PF17921"/>
    </source>
</evidence>
<feature type="domain" description="Integrase zinc-binding" evidence="2">
    <location>
        <begin position="69"/>
        <end position="124"/>
    </location>
</feature>
<keyword evidence="3" id="KW-0695">RNA-directed DNA polymerase</keyword>
<dbReference type="InterPro" id="IPR041588">
    <property type="entry name" value="Integrase_H2C2"/>
</dbReference>
<organism evidence="3">
    <name type="scientific">Tanacetum cinerariifolium</name>
    <name type="common">Dalmatian daisy</name>
    <name type="synonym">Chrysanthemum cinerariifolium</name>
    <dbReference type="NCBI Taxonomy" id="118510"/>
    <lineage>
        <taxon>Eukaryota</taxon>
        <taxon>Viridiplantae</taxon>
        <taxon>Streptophyta</taxon>
        <taxon>Embryophyta</taxon>
        <taxon>Tracheophyta</taxon>
        <taxon>Spermatophyta</taxon>
        <taxon>Magnoliopsida</taxon>
        <taxon>eudicotyledons</taxon>
        <taxon>Gunneridae</taxon>
        <taxon>Pentapetalae</taxon>
        <taxon>asterids</taxon>
        <taxon>campanulids</taxon>
        <taxon>Asterales</taxon>
        <taxon>Asteraceae</taxon>
        <taxon>Asteroideae</taxon>
        <taxon>Anthemideae</taxon>
        <taxon>Anthemidinae</taxon>
        <taxon>Tanacetum</taxon>
    </lineage>
</organism>
<dbReference type="GO" id="GO:0003964">
    <property type="term" value="F:RNA-directed DNA polymerase activity"/>
    <property type="evidence" value="ECO:0007669"/>
    <property type="project" value="UniProtKB-KW"/>
</dbReference>
<sequence length="580" mass="64884">MTIGLDLPKQILEAQTKARKPENLGAKEVVGMLIENVRELDNHRKEKLEQRANETLCLNNKSWLQCYGDLRPLIMRKSHKLKYSVHPGSDKMYQDMKKLYWWPNIKADIATYVSKCLTCLKVKAEHQKPSEPVEIMDREVRRLKQIRIPIVKVQWNSKRGPEFTWEREDQFRKKMSELVCCNKEDDGIRIDSERILMVGLVVNVIRSRLESFVIVIHFVEYLAHYLLKVMAAPVISISLDLSDESVGSSIPRVILIESVSVEVIVAPEVGAAAFALTAGMHDLESDTKMPERHVSFTPHDAMFARALTVRKSVRPLPSHCLALRYTSHHLDRFTFGSSLDHSSSDHFSSGHSTSGHSLSGQTPPVTNIADSSALSRFIYPPLARTSWDSSSKSSARPFHKRCRAPPATVTSSIHALGALVHSRSDLLPPRKRFRDSISPEDSVEEDVDGDVLENIEADATAVVVAADMDVRDGVVADIGMEVDVGVDVATRLGARSSPVIEVEEVVQDIYGHVMEIPLQRVEDIKTGQRELEARSLIASGERASLLDRQADRDTYSASVVDSAVQSCFFDDQLTNFSPKN</sequence>
<keyword evidence="3" id="KW-0808">Transferase</keyword>
<gene>
    <name evidence="3" type="ORF">Tci_024677</name>
</gene>
<keyword evidence="3" id="KW-0548">Nucleotidyltransferase</keyword>
<feature type="compositionally biased region" description="Low complexity" evidence="1">
    <location>
        <begin position="344"/>
        <end position="360"/>
    </location>
</feature>
<evidence type="ECO:0000256" key="1">
    <source>
        <dbReference type="SAM" id="MobiDB-lite"/>
    </source>
</evidence>